<dbReference type="AlphaFoldDB" id="A0AAQ3X8T1"/>
<protein>
    <submittedName>
        <fullName evidence="1">Uncharacterized protein</fullName>
    </submittedName>
</protein>
<gene>
    <name evidence="1" type="ORF">U9M48_036298</name>
</gene>
<name>A0AAQ3X8T1_PASNO</name>
<sequence length="75" mass="8446">MDSWVLGVELEKNAEHHGRGWDAESTNDTGCRMVVDAMPLTKGFVRWAMEDLRQTDMSRRAGEFSQVSGGEPNDF</sequence>
<evidence type="ECO:0000313" key="1">
    <source>
        <dbReference type="EMBL" id="WVZ89953.1"/>
    </source>
</evidence>
<proteinExistence type="predicted"/>
<organism evidence="1 2">
    <name type="scientific">Paspalum notatum var. saurae</name>
    <dbReference type="NCBI Taxonomy" id="547442"/>
    <lineage>
        <taxon>Eukaryota</taxon>
        <taxon>Viridiplantae</taxon>
        <taxon>Streptophyta</taxon>
        <taxon>Embryophyta</taxon>
        <taxon>Tracheophyta</taxon>
        <taxon>Spermatophyta</taxon>
        <taxon>Magnoliopsida</taxon>
        <taxon>Liliopsida</taxon>
        <taxon>Poales</taxon>
        <taxon>Poaceae</taxon>
        <taxon>PACMAD clade</taxon>
        <taxon>Panicoideae</taxon>
        <taxon>Andropogonodae</taxon>
        <taxon>Paspaleae</taxon>
        <taxon>Paspalinae</taxon>
        <taxon>Paspalum</taxon>
    </lineage>
</organism>
<dbReference type="EMBL" id="CP144752">
    <property type="protein sequence ID" value="WVZ89953.1"/>
    <property type="molecule type" value="Genomic_DNA"/>
</dbReference>
<reference evidence="1 2" key="1">
    <citation type="submission" date="2024-02" db="EMBL/GenBank/DDBJ databases">
        <title>High-quality chromosome-scale genome assembly of Pensacola bahiagrass (Paspalum notatum Flugge var. saurae).</title>
        <authorList>
            <person name="Vega J.M."/>
            <person name="Podio M."/>
            <person name="Orjuela J."/>
            <person name="Siena L.A."/>
            <person name="Pessino S.C."/>
            <person name="Combes M.C."/>
            <person name="Mariac C."/>
            <person name="Albertini E."/>
            <person name="Pupilli F."/>
            <person name="Ortiz J.P.A."/>
            <person name="Leblanc O."/>
        </authorList>
    </citation>
    <scope>NUCLEOTIDE SEQUENCE [LARGE SCALE GENOMIC DNA]</scope>
    <source>
        <strain evidence="1">R1</strain>
        <tissue evidence="1">Leaf</tissue>
    </source>
</reference>
<dbReference type="Proteomes" id="UP001341281">
    <property type="component" value="Chromosome 08"/>
</dbReference>
<evidence type="ECO:0000313" key="2">
    <source>
        <dbReference type="Proteomes" id="UP001341281"/>
    </source>
</evidence>
<keyword evidence="2" id="KW-1185">Reference proteome</keyword>
<accession>A0AAQ3X8T1</accession>